<dbReference type="SUPFAM" id="SSF53335">
    <property type="entry name" value="S-adenosyl-L-methionine-dependent methyltransferases"/>
    <property type="match status" value="1"/>
</dbReference>
<dbReference type="AlphaFoldDB" id="A0A6M3J1Z4"/>
<dbReference type="GO" id="GO:0032259">
    <property type="term" value="P:methylation"/>
    <property type="evidence" value="ECO:0007669"/>
    <property type="project" value="UniProtKB-KW"/>
</dbReference>
<sequence>MNTLDYIFNRWKLDKSEKYIYMPNSRQGTLTRLFRSLNFNLGCEVGVERAWFSKALCQANPNLKLYGVDPWMFYEGYRDHVTQDRLDGFYRETKERMKSFDYHIIRDLSSYAVNQFKDGELDFVYLDARHDYDSVKEDIALWHPKVRKDGIVSGHDYLDKVDDKRLDKPIYGIKKAVDEWVESNNIEHLFILSKDSSPSYFYVKS</sequence>
<protein>
    <submittedName>
        <fullName evidence="1">Putative methyltransferase</fullName>
    </submittedName>
</protein>
<dbReference type="PANTHER" id="PTHR37909">
    <property type="entry name" value="S-ADENOSYL-L-METHIONINE-DEPENDENT METHYLTRANSFERASES SUPERFAMILY PROTEIN"/>
    <property type="match status" value="1"/>
</dbReference>
<keyword evidence="1" id="KW-0489">Methyltransferase</keyword>
<dbReference type="EMBL" id="MT141499">
    <property type="protein sequence ID" value="QJA63538.1"/>
    <property type="molecule type" value="Genomic_DNA"/>
</dbReference>
<reference evidence="1" key="1">
    <citation type="submission" date="2020-03" db="EMBL/GenBank/DDBJ databases">
        <title>The deep terrestrial virosphere.</title>
        <authorList>
            <person name="Holmfeldt K."/>
            <person name="Nilsson E."/>
            <person name="Simone D."/>
            <person name="Lopez-Fernandez M."/>
            <person name="Wu X."/>
            <person name="de Brujin I."/>
            <person name="Lundin D."/>
            <person name="Andersson A."/>
            <person name="Bertilsson S."/>
            <person name="Dopson M."/>
        </authorList>
    </citation>
    <scope>NUCLEOTIDE SEQUENCE</scope>
    <source>
        <strain evidence="2">MM415A00846</strain>
        <strain evidence="1">MM415B00619</strain>
    </source>
</reference>
<proteinExistence type="predicted"/>
<dbReference type="Gene3D" id="3.40.50.150">
    <property type="entry name" value="Vaccinia Virus protein VP39"/>
    <property type="match status" value="1"/>
</dbReference>
<dbReference type="PANTHER" id="PTHR37909:SF1">
    <property type="entry name" value="S-ADENOSYL-L-METHIONINE-DEPENDENT METHYLTRANSFERASES SUPERFAMILY PROTEIN"/>
    <property type="match status" value="1"/>
</dbReference>
<keyword evidence="1" id="KW-0808">Transferase</keyword>
<accession>A0A6M3J1Z4</accession>
<evidence type="ECO:0000313" key="2">
    <source>
        <dbReference type="EMBL" id="QJA79626.1"/>
    </source>
</evidence>
<dbReference type="Pfam" id="PF13578">
    <property type="entry name" value="Methyltransf_24"/>
    <property type="match status" value="1"/>
</dbReference>
<dbReference type="InterPro" id="IPR029063">
    <property type="entry name" value="SAM-dependent_MTases_sf"/>
</dbReference>
<organism evidence="1">
    <name type="scientific">viral metagenome</name>
    <dbReference type="NCBI Taxonomy" id="1070528"/>
    <lineage>
        <taxon>unclassified sequences</taxon>
        <taxon>metagenomes</taxon>
        <taxon>organismal metagenomes</taxon>
    </lineage>
</organism>
<name>A0A6M3J1Z4_9ZZZZ</name>
<dbReference type="GO" id="GO:0008168">
    <property type="term" value="F:methyltransferase activity"/>
    <property type="evidence" value="ECO:0007669"/>
    <property type="project" value="UniProtKB-KW"/>
</dbReference>
<gene>
    <name evidence="2" type="ORF">MM415A00846_0005</name>
    <name evidence="1" type="ORF">MM415B00619_0017</name>
</gene>
<evidence type="ECO:0000313" key="1">
    <source>
        <dbReference type="EMBL" id="QJA63538.1"/>
    </source>
</evidence>
<dbReference type="EMBL" id="MT142389">
    <property type="protein sequence ID" value="QJA79626.1"/>
    <property type="molecule type" value="Genomic_DNA"/>
</dbReference>